<feature type="compositionally biased region" description="Basic and acidic residues" evidence="1">
    <location>
        <begin position="1"/>
        <end position="12"/>
    </location>
</feature>
<comment type="caution">
    <text evidence="2">The sequence shown here is derived from an EMBL/GenBank/DDBJ whole genome shotgun (WGS) entry which is preliminary data.</text>
</comment>
<reference evidence="2 3" key="1">
    <citation type="submission" date="2021-06" db="EMBL/GenBank/DDBJ databases">
        <title>Actinoplanes lichenicola sp. nov., and Actinoplanes ovalisporus sp. nov., isolated from lichen in Thailand.</title>
        <authorList>
            <person name="Saeng-In P."/>
            <person name="Kanchanasin P."/>
            <person name="Yuki M."/>
            <person name="Kudo T."/>
            <person name="Ohkuma M."/>
            <person name="Phongsopitanun W."/>
            <person name="Tanasupawat S."/>
        </authorList>
    </citation>
    <scope>NUCLEOTIDE SEQUENCE [LARGE SCALE GENOMIC DNA]</scope>
    <source>
        <strain evidence="2 3">NBRC 110975</strain>
    </source>
</reference>
<organism evidence="2 3">
    <name type="scientific">Paractinoplanes bogorensis</name>
    <dbReference type="NCBI Taxonomy" id="1610840"/>
    <lineage>
        <taxon>Bacteria</taxon>
        <taxon>Bacillati</taxon>
        <taxon>Actinomycetota</taxon>
        <taxon>Actinomycetes</taxon>
        <taxon>Micromonosporales</taxon>
        <taxon>Micromonosporaceae</taxon>
        <taxon>Paractinoplanes</taxon>
    </lineage>
</organism>
<evidence type="ECO:0000313" key="2">
    <source>
        <dbReference type="EMBL" id="MBU2664746.1"/>
    </source>
</evidence>
<dbReference type="Proteomes" id="UP001519654">
    <property type="component" value="Unassembled WGS sequence"/>
</dbReference>
<keyword evidence="3" id="KW-1185">Reference proteome</keyword>
<evidence type="ECO:0000313" key="3">
    <source>
        <dbReference type="Proteomes" id="UP001519654"/>
    </source>
</evidence>
<dbReference type="EMBL" id="JAHKKG010000004">
    <property type="protein sequence ID" value="MBU2664746.1"/>
    <property type="molecule type" value="Genomic_DNA"/>
</dbReference>
<evidence type="ECO:0008006" key="4">
    <source>
        <dbReference type="Google" id="ProtNLM"/>
    </source>
</evidence>
<proteinExistence type="predicted"/>
<evidence type="ECO:0000256" key="1">
    <source>
        <dbReference type="SAM" id="MobiDB-lite"/>
    </source>
</evidence>
<name>A0ABS5YNX2_9ACTN</name>
<accession>A0ABS5YNX2</accession>
<sequence length="52" mass="5490">MRHPAVAHDRRGPPAASVDCTRGGPPLDESLPGLVSFELIDPDGNHLRFAGS</sequence>
<feature type="region of interest" description="Disordered" evidence="1">
    <location>
        <begin position="1"/>
        <end position="27"/>
    </location>
</feature>
<protein>
    <recommendedName>
        <fullName evidence="4">Glyoxalase</fullName>
    </recommendedName>
</protein>
<gene>
    <name evidence="2" type="ORF">KOI35_14680</name>
</gene>